<gene>
    <name evidence="1" type="ORF">EK21DRAFT_59994</name>
</gene>
<protein>
    <submittedName>
        <fullName evidence="1">Uncharacterized protein</fullName>
    </submittedName>
</protein>
<organism evidence="1 2">
    <name type="scientific">Setomelanomma holmii</name>
    <dbReference type="NCBI Taxonomy" id="210430"/>
    <lineage>
        <taxon>Eukaryota</taxon>
        <taxon>Fungi</taxon>
        <taxon>Dikarya</taxon>
        <taxon>Ascomycota</taxon>
        <taxon>Pezizomycotina</taxon>
        <taxon>Dothideomycetes</taxon>
        <taxon>Pleosporomycetidae</taxon>
        <taxon>Pleosporales</taxon>
        <taxon>Pleosporineae</taxon>
        <taxon>Phaeosphaeriaceae</taxon>
        <taxon>Setomelanomma</taxon>
    </lineage>
</organism>
<sequence>NPELIYRANHVPQQSPSCLEEYGEANILTYFRTHMPVINPTDKDETLPNFDFGSIVEDATRLSKTIDMVDENKDFLAQIIYGVTNPSLAHPGVADLTSNREMAALLIIRHFKKYVGHVLPPLQPSRDLQANHEQVVQAEINAGRRPSLVSYPNW</sequence>
<reference evidence="1" key="1">
    <citation type="journal article" date="2020" name="Stud. Mycol.">
        <title>101 Dothideomycetes genomes: a test case for predicting lifestyles and emergence of pathogens.</title>
        <authorList>
            <person name="Haridas S."/>
            <person name="Albert R."/>
            <person name="Binder M."/>
            <person name="Bloem J."/>
            <person name="Labutti K."/>
            <person name="Salamov A."/>
            <person name="Andreopoulos B."/>
            <person name="Baker S."/>
            <person name="Barry K."/>
            <person name="Bills G."/>
            <person name="Bluhm B."/>
            <person name="Cannon C."/>
            <person name="Castanera R."/>
            <person name="Culley D."/>
            <person name="Daum C."/>
            <person name="Ezra D."/>
            <person name="Gonzalez J."/>
            <person name="Henrissat B."/>
            <person name="Kuo A."/>
            <person name="Liang C."/>
            <person name="Lipzen A."/>
            <person name="Lutzoni F."/>
            <person name="Magnuson J."/>
            <person name="Mondo S."/>
            <person name="Nolan M."/>
            <person name="Ohm R."/>
            <person name="Pangilinan J."/>
            <person name="Park H.-J."/>
            <person name="Ramirez L."/>
            <person name="Alfaro M."/>
            <person name="Sun H."/>
            <person name="Tritt A."/>
            <person name="Yoshinaga Y."/>
            <person name="Zwiers L.-H."/>
            <person name="Turgeon B."/>
            <person name="Goodwin S."/>
            <person name="Spatafora J."/>
            <person name="Crous P."/>
            <person name="Grigoriev I."/>
        </authorList>
    </citation>
    <scope>NUCLEOTIDE SEQUENCE</scope>
    <source>
        <strain evidence="1">CBS 110217</strain>
    </source>
</reference>
<name>A0A9P4HDS6_9PLEO</name>
<keyword evidence="2" id="KW-1185">Reference proteome</keyword>
<evidence type="ECO:0000313" key="2">
    <source>
        <dbReference type="Proteomes" id="UP000799777"/>
    </source>
</evidence>
<dbReference type="AlphaFoldDB" id="A0A9P4HDS6"/>
<feature type="non-terminal residue" evidence="1">
    <location>
        <position position="1"/>
    </location>
</feature>
<dbReference type="Proteomes" id="UP000799777">
    <property type="component" value="Unassembled WGS sequence"/>
</dbReference>
<evidence type="ECO:0000313" key="1">
    <source>
        <dbReference type="EMBL" id="KAF2032768.1"/>
    </source>
</evidence>
<comment type="caution">
    <text evidence="1">The sequence shown here is derived from an EMBL/GenBank/DDBJ whole genome shotgun (WGS) entry which is preliminary data.</text>
</comment>
<accession>A0A9P4HDS6</accession>
<proteinExistence type="predicted"/>
<dbReference type="OrthoDB" id="3681043at2759"/>
<dbReference type="EMBL" id="ML978170">
    <property type="protein sequence ID" value="KAF2032768.1"/>
    <property type="molecule type" value="Genomic_DNA"/>
</dbReference>